<evidence type="ECO:0000313" key="7">
    <source>
        <dbReference type="Proteomes" id="UP000039865"/>
    </source>
</evidence>
<organism evidence="6 7">
    <name type="scientific">Stylonychia lemnae</name>
    <name type="common">Ciliate</name>
    <dbReference type="NCBI Taxonomy" id="5949"/>
    <lineage>
        <taxon>Eukaryota</taxon>
        <taxon>Sar</taxon>
        <taxon>Alveolata</taxon>
        <taxon>Ciliophora</taxon>
        <taxon>Intramacronucleata</taxon>
        <taxon>Spirotrichea</taxon>
        <taxon>Stichotrichia</taxon>
        <taxon>Sporadotrichida</taxon>
        <taxon>Oxytrichidae</taxon>
        <taxon>Stylonychinae</taxon>
        <taxon>Stylonychia</taxon>
    </lineage>
</organism>
<dbReference type="Pfam" id="PF03226">
    <property type="entry name" value="Yippee-Mis18"/>
    <property type="match status" value="1"/>
</dbReference>
<dbReference type="OrthoDB" id="6407410at2759"/>
<dbReference type="AlphaFoldDB" id="A0A078AVP2"/>
<dbReference type="PROSITE" id="PS51792">
    <property type="entry name" value="YIPPEE"/>
    <property type="match status" value="1"/>
</dbReference>
<evidence type="ECO:0000256" key="4">
    <source>
        <dbReference type="RuleBase" id="RU110713"/>
    </source>
</evidence>
<evidence type="ECO:0000256" key="2">
    <source>
        <dbReference type="ARBA" id="ARBA00022723"/>
    </source>
</evidence>
<accession>A0A078AVP2</accession>
<comment type="similarity">
    <text evidence="1 4">Belongs to the yippee family.</text>
</comment>
<dbReference type="InterPro" id="IPR039058">
    <property type="entry name" value="Yippee_fam"/>
</dbReference>
<gene>
    <name evidence="6" type="primary">Contig9045.g9680</name>
    <name evidence="6" type="ORF">STYLEM_15347</name>
</gene>
<proteinExistence type="inferred from homology"/>
<keyword evidence="2" id="KW-0479">Metal-binding</keyword>
<evidence type="ECO:0000256" key="1">
    <source>
        <dbReference type="ARBA" id="ARBA00005613"/>
    </source>
</evidence>
<keyword evidence="3" id="KW-0862">Zinc</keyword>
<keyword evidence="7" id="KW-1185">Reference proteome</keyword>
<feature type="domain" description="Yippee" evidence="5">
    <location>
        <begin position="15"/>
        <end position="114"/>
    </location>
</feature>
<dbReference type="InterPro" id="IPR004910">
    <property type="entry name" value="Yippee/Mis18/Cereblon"/>
</dbReference>
<dbReference type="EMBL" id="CCKQ01014491">
    <property type="protein sequence ID" value="CDW86254.1"/>
    <property type="molecule type" value="Genomic_DNA"/>
</dbReference>
<dbReference type="GO" id="GO:0046872">
    <property type="term" value="F:metal ion binding"/>
    <property type="evidence" value="ECO:0007669"/>
    <property type="project" value="UniProtKB-KW"/>
</dbReference>
<dbReference type="PANTHER" id="PTHR13848">
    <property type="entry name" value="PROTEIN YIPPEE-LIKE CG15309-RELATED"/>
    <property type="match status" value="1"/>
</dbReference>
<evidence type="ECO:0000259" key="5">
    <source>
        <dbReference type="PROSITE" id="PS51792"/>
    </source>
</evidence>
<reference evidence="6 7" key="1">
    <citation type="submission" date="2014-06" db="EMBL/GenBank/DDBJ databases">
        <authorList>
            <person name="Swart Estienne"/>
        </authorList>
    </citation>
    <scope>NUCLEOTIDE SEQUENCE [LARGE SCALE GENOMIC DNA]</scope>
    <source>
        <strain evidence="6 7">130c</strain>
    </source>
</reference>
<dbReference type="InterPro" id="IPR034751">
    <property type="entry name" value="Yippee"/>
</dbReference>
<evidence type="ECO:0000256" key="3">
    <source>
        <dbReference type="ARBA" id="ARBA00022833"/>
    </source>
</evidence>
<evidence type="ECO:0000313" key="6">
    <source>
        <dbReference type="EMBL" id="CDW86254.1"/>
    </source>
</evidence>
<dbReference type="InParanoid" id="A0A078AVP2"/>
<sequence length="125" mass="14376">MFYTISCQIRADITSIYNLKFINATIEFSRKDWLGISIQSSVITNLDDQLASVNYFKGPEQDKAMMTGLHTVSDIHCKSCMKTIGWTYIYAHNESEKYKEGKFIIEKSYMKLVGDKKQSSSNFCI</sequence>
<name>A0A078AVP2_STYLE</name>
<dbReference type="Proteomes" id="UP000039865">
    <property type="component" value="Unassembled WGS sequence"/>
</dbReference>
<protein>
    <recommendedName>
        <fullName evidence="4">Protein yippee-like</fullName>
    </recommendedName>
</protein>